<reference evidence="1" key="1">
    <citation type="submission" date="2018-02" db="EMBL/GenBank/DDBJ databases">
        <title>Rhizophora mucronata_Transcriptome.</title>
        <authorList>
            <person name="Meera S.P."/>
            <person name="Sreeshan A."/>
            <person name="Augustine A."/>
        </authorList>
    </citation>
    <scope>NUCLEOTIDE SEQUENCE</scope>
    <source>
        <tissue evidence="1">Leaf</tissue>
    </source>
</reference>
<proteinExistence type="predicted"/>
<protein>
    <submittedName>
        <fullName evidence="1">Uncharacterized protein</fullName>
    </submittedName>
</protein>
<dbReference type="AlphaFoldDB" id="A0A2P2MYJ3"/>
<evidence type="ECO:0000313" key="1">
    <source>
        <dbReference type="EMBL" id="MBX35296.1"/>
    </source>
</evidence>
<name>A0A2P2MYJ3_RHIMU</name>
<organism evidence="1">
    <name type="scientific">Rhizophora mucronata</name>
    <name type="common">Asiatic mangrove</name>
    <dbReference type="NCBI Taxonomy" id="61149"/>
    <lineage>
        <taxon>Eukaryota</taxon>
        <taxon>Viridiplantae</taxon>
        <taxon>Streptophyta</taxon>
        <taxon>Embryophyta</taxon>
        <taxon>Tracheophyta</taxon>
        <taxon>Spermatophyta</taxon>
        <taxon>Magnoliopsida</taxon>
        <taxon>eudicotyledons</taxon>
        <taxon>Gunneridae</taxon>
        <taxon>Pentapetalae</taxon>
        <taxon>rosids</taxon>
        <taxon>fabids</taxon>
        <taxon>Malpighiales</taxon>
        <taxon>Rhizophoraceae</taxon>
        <taxon>Rhizophora</taxon>
    </lineage>
</organism>
<dbReference type="EMBL" id="GGEC01054812">
    <property type="protein sequence ID" value="MBX35296.1"/>
    <property type="molecule type" value="Transcribed_RNA"/>
</dbReference>
<sequence length="41" mass="4522">MISHSSTGKILGSMPPRFLQSLCGAVYREKGKEKCNPLNEN</sequence>
<accession>A0A2P2MYJ3</accession>